<protein>
    <submittedName>
        <fullName evidence="1">Uncharacterized protein</fullName>
    </submittedName>
</protein>
<evidence type="ECO:0000313" key="1">
    <source>
        <dbReference type="EMBL" id="ABV93371.1"/>
    </source>
</evidence>
<accession>A8LL07</accession>
<proteinExistence type="predicted"/>
<name>A8LL07_DINSH</name>
<evidence type="ECO:0000313" key="2">
    <source>
        <dbReference type="Proteomes" id="UP000006833"/>
    </source>
</evidence>
<dbReference type="AlphaFoldDB" id="A8LL07"/>
<gene>
    <name evidence="1" type="ordered locus">Dshi_1629</name>
</gene>
<keyword evidence="2" id="KW-1185">Reference proteome</keyword>
<sequence length="66" mass="7453">MNWLYRGGYIAGFVLLFVLCFFVPQVFGVSAENFGPLKKFIWSGGLLAIVWFGHELHYANKKDPAA</sequence>
<dbReference type="EMBL" id="CP000830">
    <property type="protein sequence ID" value="ABV93371.1"/>
    <property type="molecule type" value="Genomic_DNA"/>
</dbReference>
<dbReference type="Proteomes" id="UP000006833">
    <property type="component" value="Chromosome"/>
</dbReference>
<dbReference type="KEGG" id="dsh:Dshi_1629"/>
<dbReference type="STRING" id="398580.Dshi_1629"/>
<reference evidence="2" key="1">
    <citation type="journal article" date="2010" name="ISME J.">
        <title>The complete genome sequence of the algal symbiont Dinoroseobacter shibae: a hitchhiker's guide to life in the sea.</title>
        <authorList>
            <person name="Wagner-Dobler I."/>
            <person name="Ballhausen B."/>
            <person name="Berger M."/>
            <person name="Brinkhoff T."/>
            <person name="Buchholz I."/>
            <person name="Bunk B."/>
            <person name="Cypionka H."/>
            <person name="Daniel R."/>
            <person name="Drepper T."/>
            <person name="Gerdts G."/>
            <person name="Hahnke S."/>
            <person name="Han C."/>
            <person name="Jahn D."/>
            <person name="Kalhoefer D."/>
            <person name="Kiss H."/>
            <person name="Klenk H.P."/>
            <person name="Kyrpides N."/>
            <person name="Liebl W."/>
            <person name="Liesegang H."/>
            <person name="Meincke L."/>
            <person name="Pati A."/>
            <person name="Petersen J."/>
            <person name="Piekarski T."/>
            <person name="Pommerenke C."/>
            <person name="Pradella S."/>
            <person name="Pukall R."/>
            <person name="Rabus R."/>
            <person name="Stackebrandt E."/>
            <person name="Thole S."/>
            <person name="Thompson L."/>
            <person name="Tielen P."/>
            <person name="Tomasch J."/>
            <person name="von Jan M."/>
            <person name="Wanphrut N."/>
            <person name="Wichels A."/>
            <person name="Zech H."/>
            <person name="Simon M."/>
        </authorList>
    </citation>
    <scope>NUCLEOTIDE SEQUENCE [LARGE SCALE GENOMIC DNA]</scope>
    <source>
        <strain evidence="2">DSM 16493 / NCIMB 14021 / DFL 12</strain>
    </source>
</reference>
<dbReference type="HOGENOM" id="CLU_2824189_0_0_5"/>
<organism evidence="1 2">
    <name type="scientific">Dinoroseobacter shibae (strain DSM 16493 / NCIMB 14021 / DFL 12)</name>
    <dbReference type="NCBI Taxonomy" id="398580"/>
    <lineage>
        <taxon>Bacteria</taxon>
        <taxon>Pseudomonadati</taxon>
        <taxon>Pseudomonadota</taxon>
        <taxon>Alphaproteobacteria</taxon>
        <taxon>Rhodobacterales</taxon>
        <taxon>Roseobacteraceae</taxon>
        <taxon>Dinoroseobacter</taxon>
    </lineage>
</organism>
<dbReference type="RefSeq" id="WP_012178301.1">
    <property type="nucleotide sequence ID" value="NC_009952.1"/>
</dbReference>